<dbReference type="OrthoDB" id="3139566at2759"/>
<evidence type="ECO:0000313" key="2">
    <source>
        <dbReference type="EMBL" id="KAF7334504.1"/>
    </source>
</evidence>
<dbReference type="SUPFAM" id="SSF52047">
    <property type="entry name" value="RNI-like"/>
    <property type="match status" value="1"/>
</dbReference>
<dbReference type="AlphaFoldDB" id="A0A8H6X5Q3"/>
<proteinExistence type="predicted"/>
<dbReference type="EMBL" id="JACAZI010000026">
    <property type="protein sequence ID" value="KAF7334504.1"/>
    <property type="molecule type" value="Genomic_DNA"/>
</dbReference>
<accession>A0A8H6X5Q3</accession>
<feature type="coiled-coil region" evidence="1">
    <location>
        <begin position="5"/>
        <end position="39"/>
    </location>
</feature>
<keyword evidence="1" id="KW-0175">Coiled coil</keyword>
<protein>
    <submittedName>
        <fullName evidence="2">F-box domain-containing protein</fullName>
    </submittedName>
</protein>
<dbReference type="Proteomes" id="UP000620124">
    <property type="component" value="Unassembled WGS sequence"/>
</dbReference>
<keyword evidence="3" id="KW-1185">Reference proteome</keyword>
<reference evidence="2" key="1">
    <citation type="submission" date="2020-05" db="EMBL/GenBank/DDBJ databases">
        <title>Mycena genomes resolve the evolution of fungal bioluminescence.</title>
        <authorList>
            <person name="Tsai I.J."/>
        </authorList>
    </citation>
    <scope>NUCLEOTIDE SEQUENCE</scope>
    <source>
        <strain evidence="2">CCC161011</strain>
    </source>
</reference>
<name>A0A8H6X5Q3_9AGAR</name>
<comment type="caution">
    <text evidence="2">The sequence shown here is derived from an EMBL/GenBank/DDBJ whole genome shotgun (WGS) entry which is preliminary data.</text>
</comment>
<dbReference type="Gene3D" id="3.80.10.10">
    <property type="entry name" value="Ribonuclease Inhibitor"/>
    <property type="match status" value="1"/>
</dbReference>
<evidence type="ECO:0000256" key="1">
    <source>
        <dbReference type="SAM" id="Coils"/>
    </source>
</evidence>
<gene>
    <name evidence="2" type="ORF">MVEN_02279900</name>
</gene>
<organism evidence="2 3">
    <name type="scientific">Mycena venus</name>
    <dbReference type="NCBI Taxonomy" id="2733690"/>
    <lineage>
        <taxon>Eukaryota</taxon>
        <taxon>Fungi</taxon>
        <taxon>Dikarya</taxon>
        <taxon>Basidiomycota</taxon>
        <taxon>Agaricomycotina</taxon>
        <taxon>Agaricomycetes</taxon>
        <taxon>Agaricomycetidae</taxon>
        <taxon>Agaricales</taxon>
        <taxon>Marasmiineae</taxon>
        <taxon>Mycenaceae</taxon>
        <taxon>Mycena</taxon>
    </lineage>
</organism>
<evidence type="ECO:0000313" key="3">
    <source>
        <dbReference type="Proteomes" id="UP000620124"/>
    </source>
</evidence>
<dbReference type="InterPro" id="IPR032675">
    <property type="entry name" value="LRR_dom_sf"/>
</dbReference>
<sequence>MLSALEKDRIRVAEIDVQIQNLERSLTALQIEKRLVQDRLDSYTYPVLALPNEVVSEIFIHFLPPYPTCPPLTGIFSPTVLTHICRKWREIAIATPMLWRAIQIDSYYRITTERQAHISDVWLSRSRCCPLSIVVDHHDPGRFLKVFLHHQARWDYLKFDLSLSNLLPIKGPIPLLRGLHLSLNDFDPQLKVAFHDMPMLRTVTLNDYATLSVILPWAQLTSITLLSVYPSECVPILQQALNLVHCSIGACLEVGNEHPVPDIRLPSLESLILEDPAPFPLTGFLQKFLVPALHSLEISERSLGPNPIESLASFISKSGCELQQLRITGYGDLAVSEASYRTAFPSVPRMSFSIYGDEWRDEE</sequence>